<gene>
    <name evidence="1" type="ORF">ACJDU8_02495</name>
</gene>
<proteinExistence type="predicted"/>
<dbReference type="Proteomes" id="UP001623660">
    <property type="component" value="Unassembled WGS sequence"/>
</dbReference>
<reference evidence="1 2" key="1">
    <citation type="submission" date="2024-11" db="EMBL/GenBank/DDBJ databases">
        <authorList>
            <person name="Heng Y.C."/>
            <person name="Lim A.C.H."/>
            <person name="Lee J.K.Y."/>
            <person name="Kittelmann S."/>
        </authorList>
    </citation>
    <scope>NUCLEOTIDE SEQUENCE [LARGE SCALE GENOMIC DNA]</scope>
    <source>
        <strain evidence="1 2">WILCCON 0269</strain>
    </source>
</reference>
<dbReference type="RefSeq" id="WP_406790566.1">
    <property type="nucleotide sequence ID" value="NZ_JBJHZX010000002.1"/>
</dbReference>
<keyword evidence="2" id="KW-1185">Reference proteome</keyword>
<name>A0ABW8SGJ1_9CLOT</name>
<evidence type="ECO:0000313" key="2">
    <source>
        <dbReference type="Proteomes" id="UP001623660"/>
    </source>
</evidence>
<dbReference type="EMBL" id="JBJHZX010000002">
    <property type="protein sequence ID" value="MFL0194446.1"/>
    <property type="molecule type" value="Genomic_DNA"/>
</dbReference>
<protein>
    <submittedName>
        <fullName evidence="1">Uncharacterized protein</fullName>
    </submittedName>
</protein>
<accession>A0ABW8SGJ1</accession>
<sequence>MSLKTEIFEELEKLIHSHLNDLPKNGFKMIYEESNIKISLEVSNTPIIKKKVMKRHLSDAI</sequence>
<evidence type="ECO:0000313" key="1">
    <source>
        <dbReference type="EMBL" id="MFL0194446.1"/>
    </source>
</evidence>
<organism evidence="1 2">
    <name type="scientific">Candidatus Clostridium eludens</name>
    <dbReference type="NCBI Taxonomy" id="3381663"/>
    <lineage>
        <taxon>Bacteria</taxon>
        <taxon>Bacillati</taxon>
        <taxon>Bacillota</taxon>
        <taxon>Clostridia</taxon>
        <taxon>Eubacteriales</taxon>
        <taxon>Clostridiaceae</taxon>
        <taxon>Clostridium</taxon>
    </lineage>
</organism>
<comment type="caution">
    <text evidence="1">The sequence shown here is derived from an EMBL/GenBank/DDBJ whole genome shotgun (WGS) entry which is preliminary data.</text>
</comment>